<comment type="caution">
    <text evidence="1">The sequence shown here is derived from an EMBL/GenBank/DDBJ whole genome shotgun (WGS) entry which is preliminary data.</text>
</comment>
<proteinExistence type="predicted"/>
<dbReference type="EMBL" id="LAZR01029955">
    <property type="protein sequence ID" value="KKL58049.1"/>
    <property type="molecule type" value="Genomic_DNA"/>
</dbReference>
<reference evidence="1" key="1">
    <citation type="journal article" date="2015" name="Nature">
        <title>Complex archaea that bridge the gap between prokaryotes and eukaryotes.</title>
        <authorList>
            <person name="Spang A."/>
            <person name="Saw J.H."/>
            <person name="Jorgensen S.L."/>
            <person name="Zaremba-Niedzwiedzka K."/>
            <person name="Martijn J."/>
            <person name="Lind A.E."/>
            <person name="van Eijk R."/>
            <person name="Schleper C."/>
            <person name="Guy L."/>
            <person name="Ettema T.J."/>
        </authorList>
    </citation>
    <scope>NUCLEOTIDE SEQUENCE</scope>
</reference>
<gene>
    <name evidence="1" type="ORF">LCGC14_2229250</name>
</gene>
<protein>
    <submittedName>
        <fullName evidence="1">Uncharacterized protein</fullName>
    </submittedName>
</protein>
<name>A0A0F9D8U9_9ZZZZ</name>
<dbReference type="AlphaFoldDB" id="A0A0F9D8U9"/>
<sequence length="53" mass="6198">MRIEIKANRDEEINWLQIDRALWILGSKGCANKRHFDCPIKDDCLKGMARVLI</sequence>
<organism evidence="1">
    <name type="scientific">marine sediment metagenome</name>
    <dbReference type="NCBI Taxonomy" id="412755"/>
    <lineage>
        <taxon>unclassified sequences</taxon>
        <taxon>metagenomes</taxon>
        <taxon>ecological metagenomes</taxon>
    </lineage>
</organism>
<accession>A0A0F9D8U9</accession>
<evidence type="ECO:0000313" key="1">
    <source>
        <dbReference type="EMBL" id="KKL58049.1"/>
    </source>
</evidence>